<proteinExistence type="predicted"/>
<dbReference type="EMBL" id="BAAAYG010000002">
    <property type="protein sequence ID" value="GAA3280266.1"/>
    <property type="molecule type" value="Genomic_DNA"/>
</dbReference>
<feature type="region of interest" description="Disordered" evidence="1">
    <location>
        <begin position="1"/>
        <end position="23"/>
    </location>
</feature>
<name>A0ABP6R7U7_9MICC</name>
<evidence type="ECO:0000313" key="3">
    <source>
        <dbReference type="Proteomes" id="UP001501736"/>
    </source>
</evidence>
<dbReference type="Proteomes" id="UP001501736">
    <property type="component" value="Unassembled WGS sequence"/>
</dbReference>
<comment type="caution">
    <text evidence="2">The sequence shown here is derived from an EMBL/GenBank/DDBJ whole genome shotgun (WGS) entry which is preliminary data.</text>
</comment>
<organism evidence="2 3">
    <name type="scientific">Nesterenkonia halobia</name>
    <dbReference type="NCBI Taxonomy" id="37922"/>
    <lineage>
        <taxon>Bacteria</taxon>
        <taxon>Bacillati</taxon>
        <taxon>Actinomycetota</taxon>
        <taxon>Actinomycetes</taxon>
        <taxon>Micrococcales</taxon>
        <taxon>Micrococcaceae</taxon>
        <taxon>Nesterenkonia</taxon>
    </lineage>
</organism>
<evidence type="ECO:0000256" key="1">
    <source>
        <dbReference type="SAM" id="MobiDB-lite"/>
    </source>
</evidence>
<accession>A0ABP6R7U7</accession>
<evidence type="ECO:0008006" key="4">
    <source>
        <dbReference type="Google" id="ProtNLM"/>
    </source>
</evidence>
<keyword evidence="3" id="KW-1185">Reference proteome</keyword>
<gene>
    <name evidence="2" type="ORF">GCM10020260_04300</name>
</gene>
<reference evidence="3" key="1">
    <citation type="journal article" date="2019" name="Int. J. Syst. Evol. Microbiol.">
        <title>The Global Catalogue of Microorganisms (GCM) 10K type strain sequencing project: providing services to taxonomists for standard genome sequencing and annotation.</title>
        <authorList>
            <consortium name="The Broad Institute Genomics Platform"/>
            <consortium name="The Broad Institute Genome Sequencing Center for Infectious Disease"/>
            <person name="Wu L."/>
            <person name="Ma J."/>
        </authorList>
    </citation>
    <scope>NUCLEOTIDE SEQUENCE [LARGE SCALE GENOMIC DNA]</scope>
    <source>
        <strain evidence="3">JCM 11483</strain>
    </source>
</reference>
<evidence type="ECO:0000313" key="2">
    <source>
        <dbReference type="EMBL" id="GAA3280266.1"/>
    </source>
</evidence>
<sequence>MAETHSPPVPLIRSTADGDGAPSSDRLVRALHAGDVLRLRRGVYMRTWDWLDAEPWTRFEYVVAAVAMRTPAPLFCRQSALLLHGLPLPTTPDRVHVRIGGRGSAGRRPAPSMTEGPTAQRRLAADAMPSGGSLDLRHLLRPTPTHQLEAARPAGLDRASLRRLVAGGEHHQPSVVLPGDTLRSVTGPASYLVEPLGLSLVDTVGRLDFPSGVAVLDAAMRRGDLDVEAWLGHLATARRRRAWQRAWDFADPASESVGESISRAQIHALGFQVPTLQRVIRTDIGTFRVDFCWEEAGVICEFDGRIKYLDAGMRGDATPAQQVYDEKQREDALRRDGWAFARWGWPEAWDPRLLAARLESVGVPRAG</sequence>
<protein>
    <recommendedName>
        <fullName evidence="4">Transcriptional regulator, AbiEi antitoxin, Type IV TA system</fullName>
    </recommendedName>
</protein>
<dbReference type="RefSeq" id="WP_344717663.1">
    <property type="nucleotide sequence ID" value="NZ_BAAAYG010000002.1"/>
</dbReference>